<evidence type="ECO:0000313" key="2">
    <source>
        <dbReference type="Proteomes" id="UP000294820"/>
    </source>
</evidence>
<evidence type="ECO:0000313" key="1">
    <source>
        <dbReference type="EMBL" id="SLM64656.1"/>
    </source>
</evidence>
<dbReference type="Proteomes" id="UP000294820">
    <property type="component" value="Chromosome 1"/>
</dbReference>
<dbReference type="EMBL" id="LT615367">
    <property type="protein sequence ID" value="SLM64656.1"/>
    <property type="molecule type" value="Genomic_DNA"/>
</dbReference>
<gene>
    <name evidence="1" type="ORF">DAQ1742_03867</name>
</gene>
<reference evidence="1 2" key="1">
    <citation type="submission" date="2016-09" db="EMBL/GenBank/DDBJ databases">
        <authorList>
            <person name="Reverchon S."/>
            <person name="Nasser W."/>
            <person name="Leonard S."/>
            <person name="Brochier C."/>
            <person name="Duprey A."/>
        </authorList>
    </citation>
    <scope>NUCLEOTIDE SEQUENCE [LARGE SCALE GENOMIC DNA]</scope>
    <source>
        <strain evidence="1 2">174/2</strain>
    </source>
</reference>
<organism evidence="1 2">
    <name type="scientific">Dickeya aquatica</name>
    <dbReference type="NCBI Taxonomy" id="1401087"/>
    <lineage>
        <taxon>Bacteria</taxon>
        <taxon>Pseudomonadati</taxon>
        <taxon>Pseudomonadota</taxon>
        <taxon>Gammaproteobacteria</taxon>
        <taxon>Enterobacterales</taxon>
        <taxon>Pectobacteriaceae</taxon>
        <taxon>Dickeya</taxon>
    </lineage>
</organism>
<protein>
    <submittedName>
        <fullName evidence="1">Uncharacterized protein</fullName>
    </submittedName>
</protein>
<proteinExistence type="predicted"/>
<name>A0A375AFF8_9GAMM</name>
<sequence>MTIKEPAEKGGHNTASEIFSHYSFFHAIHHPFYVLINL</sequence>
<dbReference type="KEGG" id="daq:DAQ1742_03867"/>
<keyword evidence="2" id="KW-1185">Reference proteome</keyword>
<accession>A0A375AFF8</accession>
<dbReference type="AlphaFoldDB" id="A0A375AFF8"/>